<comment type="cofactor">
    <cofactor evidence="1">
        <name>L-ascorbate</name>
        <dbReference type="ChEBI" id="CHEBI:38290"/>
    </cofactor>
</comment>
<gene>
    <name evidence="8" type="ORF">V1264_021259</name>
</gene>
<organism evidence="8 9">
    <name type="scientific">Littorina saxatilis</name>
    <dbReference type="NCBI Taxonomy" id="31220"/>
    <lineage>
        <taxon>Eukaryota</taxon>
        <taxon>Metazoa</taxon>
        <taxon>Spiralia</taxon>
        <taxon>Lophotrochozoa</taxon>
        <taxon>Mollusca</taxon>
        <taxon>Gastropoda</taxon>
        <taxon>Caenogastropoda</taxon>
        <taxon>Littorinimorpha</taxon>
        <taxon>Littorinoidea</taxon>
        <taxon>Littorinidae</taxon>
        <taxon>Littorina</taxon>
    </lineage>
</organism>
<dbReference type="SMART" id="SM00702">
    <property type="entry name" value="P4Hc"/>
    <property type="match status" value="1"/>
</dbReference>
<keyword evidence="4" id="KW-0223">Dioxygenase</keyword>
<sequence length="354" mass="40629">MEGLLKTQTFVCSCFFTHNFYIKRYNLHVVFYDRNQFQENYMKILRNKGCVTEKQFQEVLTEIENEASRRRNLGEASLSRRREIKEKYVPRHREVYELQDKFLHPEFLSLVAEAKTSTATVESLLLRMSSMGQEVYSFPLFTQQFCRLVLEELEHIEHSACHKGRPNTMNKHGVLLNEFGFNKGLLKPLRRQYLSPITALLYPVWGGGCLDSHKAFSVTYDMGHDLDLGCHYDNAEVTLNVCLGDVFTGGRLYILPMQSDVDTAKSTNSIKCMHYPGWGVLHRGRQRHGAEKLVSGKRCNLIMWLRSSSVRNKHCPMCRGVPKLMQVPGLDDGFRISDSGGNQSEESVDACRAV</sequence>
<evidence type="ECO:0000256" key="5">
    <source>
        <dbReference type="ARBA" id="ARBA00023002"/>
    </source>
</evidence>
<keyword evidence="5" id="KW-0560">Oxidoreductase</keyword>
<dbReference type="Proteomes" id="UP001374579">
    <property type="component" value="Unassembled WGS sequence"/>
</dbReference>
<dbReference type="GO" id="GO:0031418">
    <property type="term" value="F:L-ascorbic acid binding"/>
    <property type="evidence" value="ECO:0007669"/>
    <property type="project" value="UniProtKB-KW"/>
</dbReference>
<keyword evidence="3" id="KW-0847">Vitamin C</keyword>
<evidence type="ECO:0000259" key="7">
    <source>
        <dbReference type="PROSITE" id="PS51471"/>
    </source>
</evidence>
<dbReference type="PANTHER" id="PTHR24014">
    <property type="entry name" value="2-OXOGLUTARATE AND IRON-DEPENDENT OXYGENASE DOMAIN-CONTAINING PROTEIN 2"/>
    <property type="match status" value="1"/>
</dbReference>
<accession>A0AAN9AHW5</accession>
<dbReference type="EMBL" id="JBAMIC010004070">
    <property type="protein sequence ID" value="KAK7087177.1"/>
    <property type="molecule type" value="Genomic_DNA"/>
</dbReference>
<keyword evidence="2" id="KW-0479">Metal-binding</keyword>
<dbReference type="GO" id="GO:0005506">
    <property type="term" value="F:iron ion binding"/>
    <property type="evidence" value="ECO:0007669"/>
    <property type="project" value="InterPro"/>
</dbReference>
<dbReference type="Pfam" id="PF25238">
    <property type="entry name" value="OGFOD2-like"/>
    <property type="match status" value="1"/>
</dbReference>
<dbReference type="PANTHER" id="PTHR24014:SF4">
    <property type="entry name" value="2-OXOGLUTARATE AND IRON-DEPENDENT OXYGENASE DOMAIN-CONTAINING PROTEIN 2"/>
    <property type="match status" value="1"/>
</dbReference>
<keyword evidence="6" id="KW-0408">Iron</keyword>
<dbReference type="InterPro" id="IPR005123">
    <property type="entry name" value="Oxoglu/Fe-dep_dioxygenase_dom"/>
</dbReference>
<protein>
    <recommendedName>
        <fullName evidence="7">Fe2OG dioxygenase domain-containing protein</fullName>
    </recommendedName>
</protein>
<name>A0AAN9AHW5_9CAEN</name>
<evidence type="ECO:0000313" key="8">
    <source>
        <dbReference type="EMBL" id="KAK7087177.1"/>
    </source>
</evidence>
<dbReference type="PROSITE" id="PS51471">
    <property type="entry name" value="FE2OG_OXY"/>
    <property type="match status" value="1"/>
</dbReference>
<dbReference type="InterPro" id="IPR006620">
    <property type="entry name" value="Pro_4_hyd_alph"/>
</dbReference>
<proteinExistence type="predicted"/>
<reference evidence="8 9" key="1">
    <citation type="submission" date="2024-02" db="EMBL/GenBank/DDBJ databases">
        <title>Chromosome-scale genome assembly of the rough periwinkle Littorina saxatilis.</title>
        <authorList>
            <person name="De Jode A."/>
            <person name="Faria R."/>
            <person name="Formenti G."/>
            <person name="Sims Y."/>
            <person name="Smith T.P."/>
            <person name="Tracey A."/>
            <person name="Wood J.M.D."/>
            <person name="Zagrodzka Z.B."/>
            <person name="Johannesson K."/>
            <person name="Butlin R.K."/>
            <person name="Leder E.H."/>
        </authorList>
    </citation>
    <scope>NUCLEOTIDE SEQUENCE [LARGE SCALE GENOMIC DNA]</scope>
    <source>
        <strain evidence="8">Snail1</strain>
        <tissue evidence="8">Muscle</tissue>
    </source>
</reference>
<comment type="caution">
    <text evidence="8">The sequence shown here is derived from an EMBL/GenBank/DDBJ whole genome shotgun (WGS) entry which is preliminary data.</text>
</comment>
<dbReference type="GO" id="GO:0051213">
    <property type="term" value="F:dioxygenase activity"/>
    <property type="evidence" value="ECO:0007669"/>
    <property type="project" value="UniProtKB-KW"/>
</dbReference>
<evidence type="ECO:0000256" key="2">
    <source>
        <dbReference type="ARBA" id="ARBA00022723"/>
    </source>
</evidence>
<evidence type="ECO:0000256" key="4">
    <source>
        <dbReference type="ARBA" id="ARBA00022964"/>
    </source>
</evidence>
<evidence type="ECO:0000256" key="3">
    <source>
        <dbReference type="ARBA" id="ARBA00022896"/>
    </source>
</evidence>
<evidence type="ECO:0000313" key="9">
    <source>
        <dbReference type="Proteomes" id="UP001374579"/>
    </source>
</evidence>
<dbReference type="AlphaFoldDB" id="A0AAN9AHW5"/>
<feature type="domain" description="Fe2OG dioxygenase" evidence="7">
    <location>
        <begin position="211"/>
        <end position="307"/>
    </location>
</feature>
<evidence type="ECO:0000256" key="1">
    <source>
        <dbReference type="ARBA" id="ARBA00001961"/>
    </source>
</evidence>
<keyword evidence="9" id="KW-1185">Reference proteome</keyword>
<evidence type="ECO:0000256" key="6">
    <source>
        <dbReference type="ARBA" id="ARBA00023004"/>
    </source>
</evidence>
<dbReference type="GO" id="GO:0016705">
    <property type="term" value="F:oxidoreductase activity, acting on paired donors, with incorporation or reduction of molecular oxygen"/>
    <property type="evidence" value="ECO:0007669"/>
    <property type="project" value="InterPro"/>
</dbReference>